<dbReference type="STRING" id="45286.A0A109V049"/>
<keyword evidence="2" id="KW-0647">Proteasome</keyword>
<dbReference type="EMBL" id="CP014247">
    <property type="protein sequence ID" value="AMD22453.1"/>
    <property type="molecule type" value="Genomic_DNA"/>
</dbReference>
<dbReference type="InterPro" id="IPR000717">
    <property type="entry name" value="PCI_dom"/>
</dbReference>
<dbReference type="Gene3D" id="1.25.40.990">
    <property type="match status" value="1"/>
</dbReference>
<dbReference type="GO" id="GO:0005634">
    <property type="term" value="C:nucleus"/>
    <property type="evidence" value="ECO:0007669"/>
    <property type="project" value="TreeGrafter"/>
</dbReference>
<dbReference type="Pfam" id="PF10075">
    <property type="entry name" value="CSN8_PSD8_EIF3K"/>
    <property type="match status" value="1"/>
</dbReference>
<dbReference type="AlphaFoldDB" id="A0A109V049"/>
<dbReference type="GeneID" id="28725806"/>
<dbReference type="FunFam" id="1.25.40.990:FF:000001">
    <property type="entry name" value="26S proteasome non-ATPase regulatory subunit"/>
    <property type="match status" value="1"/>
</dbReference>
<protein>
    <submittedName>
        <fullName evidence="4">HGR114Wp</fullName>
    </submittedName>
</protein>
<dbReference type="InterPro" id="IPR033464">
    <property type="entry name" value="CSN8_PSD8_EIF3K"/>
</dbReference>
<dbReference type="InterPro" id="IPR006746">
    <property type="entry name" value="26S_Psome_Rpn12"/>
</dbReference>
<comment type="similarity">
    <text evidence="1">Belongs to the proteasome subunit S14 family.</text>
</comment>
<dbReference type="RefSeq" id="XP_017989449.1">
    <property type="nucleotide sequence ID" value="XM_018133960.1"/>
</dbReference>
<keyword evidence="5" id="KW-1185">Reference proteome</keyword>
<evidence type="ECO:0000313" key="4">
    <source>
        <dbReference type="EMBL" id="AMD22453.1"/>
    </source>
</evidence>
<proteinExistence type="inferred from homology"/>
<sequence>MVTLPELAKGLKAAFQSKDYITCEKLLTPTKIELIKANLLIPDFGKLSSGNTAYINDLEIAKKILEIGALSSINLLAFSSFENYYAQLRVFYFDHTASAIFGESENKKKLISLYLLILLSQGDVTRFHSELEYLSKRNLGNLDENTYLSYPIKLEKLLMEGSYQKAWDMLQNDKGDNKIEEFNIFDETLMNAIRESIASNTEVAYTRLPLINLKALLFFKTEKQTAAFAEARGWTLANGNVVFDEDDVVDKKEETVIVTKALEYAINLESIV</sequence>
<organism evidence="4 5">
    <name type="scientific">Eremothecium sinecaudum</name>
    <dbReference type="NCBI Taxonomy" id="45286"/>
    <lineage>
        <taxon>Eukaryota</taxon>
        <taxon>Fungi</taxon>
        <taxon>Dikarya</taxon>
        <taxon>Ascomycota</taxon>
        <taxon>Saccharomycotina</taxon>
        <taxon>Saccharomycetes</taxon>
        <taxon>Saccharomycetales</taxon>
        <taxon>Saccharomycetaceae</taxon>
        <taxon>Eremothecium</taxon>
    </lineage>
</organism>
<evidence type="ECO:0000259" key="3">
    <source>
        <dbReference type="PROSITE" id="PS50250"/>
    </source>
</evidence>
<feature type="domain" description="PCI" evidence="3">
    <location>
        <begin position="80"/>
        <end position="259"/>
    </location>
</feature>
<evidence type="ECO:0000256" key="1">
    <source>
        <dbReference type="ARBA" id="ARBA00009627"/>
    </source>
</evidence>
<reference evidence="4 5" key="1">
    <citation type="submission" date="2016-01" db="EMBL/GenBank/DDBJ databases">
        <title>Genome sequence of the yeast Holleya sinecauda.</title>
        <authorList>
            <person name="Dietrich F.S."/>
        </authorList>
    </citation>
    <scope>NUCLEOTIDE SEQUENCE [LARGE SCALE GENOMIC DNA]</scope>
    <source>
        <strain evidence="4 5">ATCC 58844</strain>
    </source>
</reference>
<name>A0A109V049_9SACH</name>
<evidence type="ECO:0000256" key="2">
    <source>
        <dbReference type="ARBA" id="ARBA00022942"/>
    </source>
</evidence>
<evidence type="ECO:0000313" key="5">
    <source>
        <dbReference type="Proteomes" id="UP000243052"/>
    </source>
</evidence>
<dbReference type="PANTHER" id="PTHR12387">
    <property type="entry name" value="26S PROTEASOME NON-ATPASE REGULATORY SUBUNIT 8"/>
    <property type="match status" value="1"/>
</dbReference>
<gene>
    <name evidence="4" type="ORF">AW171_hschr74491</name>
</gene>
<dbReference type="PANTHER" id="PTHR12387:SF0">
    <property type="entry name" value="26S PROTEASOME NON-ATPASE REGULATORY SUBUNIT 8"/>
    <property type="match status" value="1"/>
</dbReference>
<dbReference type="PROSITE" id="PS50250">
    <property type="entry name" value="PCI"/>
    <property type="match status" value="1"/>
</dbReference>
<dbReference type="GO" id="GO:0005829">
    <property type="term" value="C:cytosol"/>
    <property type="evidence" value="ECO:0007669"/>
    <property type="project" value="TreeGrafter"/>
</dbReference>
<dbReference type="GO" id="GO:0008541">
    <property type="term" value="C:proteasome regulatory particle, lid subcomplex"/>
    <property type="evidence" value="ECO:0007669"/>
    <property type="project" value="UniProtKB-ARBA"/>
</dbReference>
<accession>A0A109V049</accession>
<dbReference type="Proteomes" id="UP000243052">
    <property type="component" value="Chromosome vii"/>
</dbReference>
<dbReference type="OrthoDB" id="8775810at2759"/>
<dbReference type="GO" id="GO:0043161">
    <property type="term" value="P:proteasome-mediated ubiquitin-dependent protein catabolic process"/>
    <property type="evidence" value="ECO:0007669"/>
    <property type="project" value="TreeGrafter"/>
</dbReference>